<evidence type="ECO:0000256" key="1">
    <source>
        <dbReference type="SAM" id="Coils"/>
    </source>
</evidence>
<feature type="compositionally biased region" description="Low complexity" evidence="2">
    <location>
        <begin position="358"/>
        <end position="368"/>
    </location>
</feature>
<accession>A0AA38P257</accession>
<reference evidence="3" key="1">
    <citation type="submission" date="2022-08" db="EMBL/GenBank/DDBJ databases">
        <authorList>
            <consortium name="DOE Joint Genome Institute"/>
            <person name="Min B."/>
            <person name="Riley R."/>
            <person name="Sierra-Patev S."/>
            <person name="Naranjo-Ortiz M."/>
            <person name="Looney B."/>
            <person name="Konkel Z."/>
            <person name="Slot J.C."/>
            <person name="Sakamoto Y."/>
            <person name="Steenwyk J.L."/>
            <person name="Rokas A."/>
            <person name="Carro J."/>
            <person name="Camarero S."/>
            <person name="Ferreira P."/>
            <person name="Molpeceres G."/>
            <person name="Ruiz-Duenas F.J."/>
            <person name="Serrano A."/>
            <person name="Henrissat B."/>
            <person name="Drula E."/>
            <person name="Hughes K.W."/>
            <person name="Mata J.L."/>
            <person name="Ishikawa N.K."/>
            <person name="Vargas-Isla R."/>
            <person name="Ushijima S."/>
            <person name="Smith C.A."/>
            <person name="Ahrendt S."/>
            <person name="Andreopoulos W."/>
            <person name="He G."/>
            <person name="Labutti K."/>
            <person name="Lipzen A."/>
            <person name="Ng V."/>
            <person name="Sandor L."/>
            <person name="Barry K."/>
            <person name="Martinez A.T."/>
            <person name="Xiao Y."/>
            <person name="Gibbons J.G."/>
            <person name="Terashima K."/>
            <person name="Hibbett D.S."/>
            <person name="Grigoriev I.V."/>
        </authorList>
    </citation>
    <scope>NUCLEOTIDE SEQUENCE</scope>
    <source>
        <strain evidence="3">TFB9207</strain>
    </source>
</reference>
<keyword evidence="1" id="KW-0175">Coiled coil</keyword>
<feature type="compositionally biased region" description="Acidic residues" evidence="2">
    <location>
        <begin position="63"/>
        <end position="73"/>
    </location>
</feature>
<comment type="caution">
    <text evidence="3">The sequence shown here is derived from an EMBL/GenBank/DDBJ whole genome shotgun (WGS) entry which is preliminary data.</text>
</comment>
<evidence type="ECO:0000256" key="2">
    <source>
        <dbReference type="SAM" id="MobiDB-lite"/>
    </source>
</evidence>
<dbReference type="Proteomes" id="UP001163846">
    <property type="component" value="Unassembled WGS sequence"/>
</dbReference>
<proteinExistence type="predicted"/>
<name>A0AA38P257_9AGAR</name>
<dbReference type="AlphaFoldDB" id="A0AA38P257"/>
<keyword evidence="4" id="KW-1185">Reference proteome</keyword>
<dbReference type="EMBL" id="MU806484">
    <property type="protein sequence ID" value="KAJ3834790.1"/>
    <property type="molecule type" value="Genomic_DNA"/>
</dbReference>
<feature type="coiled-coil region" evidence="1">
    <location>
        <begin position="136"/>
        <end position="163"/>
    </location>
</feature>
<feature type="region of interest" description="Disordered" evidence="2">
    <location>
        <begin position="1"/>
        <end position="130"/>
    </location>
</feature>
<feature type="region of interest" description="Disordered" evidence="2">
    <location>
        <begin position="407"/>
        <end position="452"/>
    </location>
</feature>
<feature type="compositionally biased region" description="Low complexity" evidence="2">
    <location>
        <begin position="87"/>
        <end position="100"/>
    </location>
</feature>
<feature type="region of interest" description="Disordered" evidence="2">
    <location>
        <begin position="313"/>
        <end position="370"/>
    </location>
</feature>
<evidence type="ECO:0000313" key="4">
    <source>
        <dbReference type="Proteomes" id="UP001163846"/>
    </source>
</evidence>
<organism evidence="3 4">
    <name type="scientific">Lentinula raphanica</name>
    <dbReference type="NCBI Taxonomy" id="153919"/>
    <lineage>
        <taxon>Eukaryota</taxon>
        <taxon>Fungi</taxon>
        <taxon>Dikarya</taxon>
        <taxon>Basidiomycota</taxon>
        <taxon>Agaricomycotina</taxon>
        <taxon>Agaricomycetes</taxon>
        <taxon>Agaricomycetidae</taxon>
        <taxon>Agaricales</taxon>
        <taxon>Marasmiineae</taxon>
        <taxon>Omphalotaceae</taxon>
        <taxon>Lentinula</taxon>
    </lineage>
</organism>
<gene>
    <name evidence="3" type="ORF">F5878DRAFT_341616</name>
</gene>
<feature type="non-terminal residue" evidence="3">
    <location>
        <position position="1"/>
    </location>
</feature>
<evidence type="ECO:0000313" key="3">
    <source>
        <dbReference type="EMBL" id="KAJ3834790.1"/>
    </source>
</evidence>
<protein>
    <submittedName>
        <fullName evidence="3">Uncharacterized protein</fullName>
    </submittedName>
</protein>
<sequence>INPLDPEIFTEADYAPSIPTSTETHLPKSFPRRLHRAPDVGSDDASFDPVVLLARAESRMEEQGETDESDDTEYSPSESSESDLSSDSDSTSPTSVIMPSLPTPSPALPAMRHTRSRTVTPTSSLSFNSASSSFRSQLFSNEIENLRRENALLRVQNAHLAEDNDRIAEQRNAAEAHAILIGQQYSIANYRLNQKKKKNDTSKRVSTSARILTSAEAQQEFAEAAARKAEEQRAKDLKQQQKDEQNRADILRRAEQELTQATFSGSLKSLNKSTLIDIAFALKVEYDGASAGTLRARLNAHFDANEDLKQDPRFIGLFQRKRKRKDPPKENEDSESSLLPPTHRRRTENHRSPTPGPSSILNSDSSRSSIRHFGTQNASLLNPPLIPPSPFNLQLPTSLYQGPYLSTVPHDLIETPSRPPHPRPRPRPLPRPLPRTLPPSSSMYGTNVDKAD</sequence>
<feature type="coiled-coil region" evidence="1">
    <location>
        <begin position="212"/>
        <end position="254"/>
    </location>
</feature>